<evidence type="ECO:0000313" key="3">
    <source>
        <dbReference type="Proteomes" id="UP000019443"/>
    </source>
</evidence>
<dbReference type="KEGG" id="rhl:LPU83_pLPU83d_0450"/>
<keyword evidence="1" id="KW-0812">Transmembrane</keyword>
<keyword evidence="2" id="KW-0614">Plasmid</keyword>
<dbReference type="AlphaFoldDB" id="W6S6E3"/>
<feature type="transmembrane region" description="Helical" evidence="1">
    <location>
        <begin position="388"/>
        <end position="411"/>
    </location>
</feature>
<proteinExistence type="predicted"/>
<organism evidence="2 3">
    <name type="scientific">Rhizobium favelukesii</name>
    <dbReference type="NCBI Taxonomy" id="348824"/>
    <lineage>
        <taxon>Bacteria</taxon>
        <taxon>Pseudomonadati</taxon>
        <taxon>Pseudomonadota</taxon>
        <taxon>Alphaproteobacteria</taxon>
        <taxon>Hyphomicrobiales</taxon>
        <taxon>Rhizobiaceae</taxon>
        <taxon>Rhizobium/Agrobacterium group</taxon>
        <taxon>Rhizobium</taxon>
    </lineage>
</organism>
<dbReference type="HOGENOM" id="CLU_530884_0_0_5"/>
<dbReference type="RefSeq" id="WP_024318165.1">
    <property type="nucleotide sequence ID" value="NZ_ATTO01000076.1"/>
</dbReference>
<name>W6S6E3_9HYPH</name>
<geneLocation type="plasmid" evidence="2 3">
    <name>pLPU83d</name>
</geneLocation>
<keyword evidence="1" id="KW-1133">Transmembrane helix</keyword>
<keyword evidence="3" id="KW-1185">Reference proteome</keyword>
<feature type="transmembrane region" description="Helical" evidence="1">
    <location>
        <begin position="304"/>
        <end position="327"/>
    </location>
</feature>
<feature type="transmembrane region" description="Helical" evidence="1">
    <location>
        <begin position="56"/>
        <end position="77"/>
    </location>
</feature>
<evidence type="ECO:0000256" key="1">
    <source>
        <dbReference type="SAM" id="Phobius"/>
    </source>
</evidence>
<feature type="transmembrane region" description="Helical" evidence="1">
    <location>
        <begin position="423"/>
        <end position="442"/>
    </location>
</feature>
<dbReference type="EMBL" id="HG916855">
    <property type="protein sequence ID" value="CDM61821.1"/>
    <property type="molecule type" value="Genomic_DNA"/>
</dbReference>
<accession>W6S6E3</accession>
<feature type="transmembrane region" description="Helical" evidence="1">
    <location>
        <begin position="260"/>
        <end position="284"/>
    </location>
</feature>
<gene>
    <name evidence="2" type="ORF">LPU83_pLPU83d_0450</name>
</gene>
<evidence type="ECO:0000313" key="2">
    <source>
        <dbReference type="EMBL" id="CDM61821.1"/>
    </source>
</evidence>
<protein>
    <submittedName>
        <fullName evidence="2">Membrane protein</fullName>
    </submittedName>
</protein>
<feature type="transmembrane region" description="Helical" evidence="1">
    <location>
        <begin position="348"/>
        <end position="368"/>
    </location>
</feature>
<sequence length="513" mass="55701">MAELVSSLQFWVGAALLMCFQIGKYGELNDQDDDLKPWYGAVPNLRVRHFLGFQKYLATLLLFLAVTFAGYVIACLVSPSIISGWLRVTAEAPTADKMKAYIDSVPYPLFIAAAFMGLTNQSIPGFSKIANLQRDVFHELVGVPRIVATTATDISVQLWAKLPTDADRLREIELWASPTWEASIRNIADLSFYDAELKRRSNSFTNLKSKSSAESMALFREMIYVMAIAAVRKDGGAALRTLASRLGVDLPPKPNPFRGLIVAGLFSIVALSVLCFAVPMLAPIVDALNGAQPLTFWPNGGEALRASSIYVVAQCFPVLLASTFLFLSLPPGAAGTEITVRSLTEKHAGKLVLIILLVLAFDYAQLISDYGIYNPALTSSPGKIFGGWLPYNIVHSIISVAICVVLLHYVARGQAKTPGVSTAYIAVMTGVAIATASFYAIIRLRFDFRVPLAFDYILIIGLLNAVAAMIALFMSQSLYYGRMARQVEQIPRVVEPVPSPPSGAIAKPAIPTP</sequence>
<feature type="transmembrane region" description="Helical" evidence="1">
    <location>
        <begin position="454"/>
        <end position="475"/>
    </location>
</feature>
<dbReference type="Proteomes" id="UP000019443">
    <property type="component" value="Plasmid pLPU83d"/>
</dbReference>
<keyword evidence="1" id="KW-0472">Membrane</keyword>
<reference evidence="2" key="1">
    <citation type="submission" date="2013-11" db="EMBL/GenBank/DDBJ databases">
        <title>Draft genome sequence of the broad-host-range Rhizobium sp. LPU83 strain, a member of the low-genetic diversity Oregon-like Rhizobium sp. group.</title>
        <authorList>
            <person name="Wibberg D."/>
            <person name="Puehler A."/>
            <person name="Schlueter A."/>
        </authorList>
    </citation>
    <scope>NUCLEOTIDE SEQUENCE [LARGE SCALE GENOMIC DNA]</scope>
    <source>
        <strain evidence="2">LPU83</strain>
        <plasmid evidence="2">pLPU83d</plasmid>
    </source>
</reference>
<dbReference type="PATRIC" id="fig|348824.6.peg.6079"/>